<dbReference type="InterPro" id="IPR000786">
    <property type="entry name" value="Green_fluorescent_prot"/>
</dbReference>
<reference evidence="6" key="1">
    <citation type="journal article" date="2023" name="Photochem. Photobiol. Sci.">
        <title>Cloning and structural basis of fluorescent protein color variants from identical species of sea anemone, Diadumene lineata.</title>
        <authorList>
            <person name="Horiuchi Y."/>
            <person name="Makabe K."/>
            <person name="Laskaratou D."/>
            <person name="Hatori K."/>
            <person name="Sliwa M."/>
            <person name="Mizuno H."/>
            <person name="Hotta J.I."/>
        </authorList>
    </citation>
    <scope>X-RAY CRYSTALLOGRAPHY (1.63 ANGSTROMS)</scope>
</reference>
<protein>
    <submittedName>
        <fullName evidence="5">Red fluorescent protein</fullName>
    </submittedName>
</protein>
<dbReference type="InterPro" id="IPR009017">
    <property type="entry name" value="GFP"/>
</dbReference>
<evidence type="ECO:0000313" key="5">
    <source>
        <dbReference type="PDB" id="7X2B"/>
    </source>
</evidence>
<sequence>GSHMSLIKDQMTTKLHLEGTVNGHYFEIEGNGQGEPYEGKQSMKLVVTKGAPLPFAYDILLPQHMYGSKPFIKYPAEIPDYYKQSFPEGFSWERIMKFEDGAVCTVSQHSSLKGNCFVYDVKFHGVHFPLDGPVMQKKTLGWEPSTERIYPRDGMLRGDVPMALKVEGGGNYRCDFKTVYKAKKSVKLPENHFVDHRIVMTKHDKDYTNVEQAEVAVARNSPF</sequence>
<dbReference type="PRINTS" id="PR01229">
    <property type="entry name" value="GFLUORESCENT"/>
</dbReference>
<dbReference type="SMR" id="A0A9Y2YAB8"/>
<dbReference type="Pfam" id="PF01353">
    <property type="entry name" value="GFP"/>
    <property type="match status" value="1"/>
</dbReference>
<keyword evidence="3" id="KW-0455">Luminescence</keyword>
<evidence type="ECO:0000256" key="4">
    <source>
        <dbReference type="ARBA" id="ARBA00023262"/>
    </source>
</evidence>
<organism evidence="5">
    <name type="scientific">Diadumene lineata</name>
    <dbReference type="NCBI Taxonomy" id="1789172"/>
    <lineage>
        <taxon>Eukaryota</taxon>
        <taxon>Metazoa</taxon>
        <taxon>Cnidaria</taxon>
        <taxon>Anthozoa</taxon>
        <taxon>Hexacorallia</taxon>
        <taxon>Actiniaria</taxon>
        <taxon>Nynantheae</taxon>
        <taxon>Diadumenidae</taxon>
        <taxon>Diadumene</taxon>
    </lineage>
</organism>
<evidence type="ECO:0000256" key="3">
    <source>
        <dbReference type="ARBA" id="ARBA00023223"/>
    </source>
</evidence>
<dbReference type="SUPFAM" id="SSF54511">
    <property type="entry name" value="GFP-like"/>
    <property type="match status" value="1"/>
</dbReference>
<dbReference type="Gene3D" id="2.40.155.10">
    <property type="entry name" value="Green fluorescent protein"/>
    <property type="match status" value="1"/>
</dbReference>
<dbReference type="GO" id="GO:0008218">
    <property type="term" value="P:bioluminescence"/>
    <property type="evidence" value="ECO:0007669"/>
    <property type="project" value="UniProtKB-KW"/>
</dbReference>
<dbReference type="Gene3D" id="3.30.1300.40">
    <property type="match status" value="1"/>
</dbReference>
<evidence type="ECO:0000256" key="2">
    <source>
        <dbReference type="ARBA" id="ARBA00022991"/>
    </source>
</evidence>
<comment type="similarity">
    <text evidence="1">Belongs to the GFP family.</text>
</comment>
<dbReference type="PDB" id="7X2B">
    <property type="method" value="X-ray"/>
    <property type="resolution" value="1.63 A"/>
    <property type="chains" value="A=1-223"/>
</dbReference>
<keyword evidence="4" id="KW-0599">Photoprotein</keyword>
<dbReference type="InterPro" id="IPR011584">
    <property type="entry name" value="GFP-related"/>
</dbReference>
<keyword evidence="2" id="KW-0157">Chromophore</keyword>
<dbReference type="GO" id="GO:0006091">
    <property type="term" value="P:generation of precursor metabolites and energy"/>
    <property type="evidence" value="ECO:0007669"/>
    <property type="project" value="InterPro"/>
</dbReference>
<evidence type="ECO:0007829" key="6">
    <source>
        <dbReference type="PDB" id="7X2B"/>
    </source>
</evidence>
<dbReference type="AlphaFoldDB" id="A0A9Y2YAB8"/>
<keyword evidence="6" id="KW-0002">3D-structure</keyword>
<accession>A0A9Y2YAB8</accession>
<proteinExistence type="evidence at protein level"/>
<name>A0A9Y2YAB8_9CNID</name>
<evidence type="ECO:0000256" key="1">
    <source>
        <dbReference type="ARBA" id="ARBA00008949"/>
    </source>
</evidence>